<sequence length="62" mass="6363">MPDDRVSSAPVPANPHPPVPDSHEEALLDEGLEETFPASDPVSIDIGKPDVTPKAPGSAPAP</sequence>
<name>A0A192A6W3_9RALS</name>
<dbReference type="AlphaFoldDB" id="A0A192A6W3"/>
<dbReference type="Proteomes" id="UP000078572">
    <property type="component" value="Chromosome 2"/>
</dbReference>
<keyword evidence="2" id="KW-1185">Reference proteome</keyword>
<evidence type="ECO:0000313" key="2">
    <source>
        <dbReference type="Proteomes" id="UP000078572"/>
    </source>
</evidence>
<gene>
    <name evidence="1" type="ORF">A9Y76_26435</name>
</gene>
<reference evidence="2" key="1">
    <citation type="submission" date="2016-06" db="EMBL/GenBank/DDBJ databases">
        <authorList>
            <person name="Xu Y."/>
            <person name="Nagy A."/>
            <person name="Yan X."/>
            <person name="Kim S.W."/>
            <person name="Haley B."/>
            <person name="Liu N.T."/>
            <person name="Nou X."/>
        </authorList>
    </citation>
    <scope>NUCLEOTIDE SEQUENCE [LARGE SCALE GENOMIC DNA]</scope>
    <source>
        <strain evidence="2">ATCC 49129</strain>
    </source>
</reference>
<dbReference type="OrthoDB" id="8722685at2"/>
<proteinExistence type="predicted"/>
<dbReference type="EMBL" id="CP016023">
    <property type="protein sequence ID" value="ANJ75996.1"/>
    <property type="molecule type" value="Genomic_DNA"/>
</dbReference>
<organism evidence="1 2">
    <name type="scientific">Ralstonia insidiosa</name>
    <dbReference type="NCBI Taxonomy" id="190721"/>
    <lineage>
        <taxon>Bacteria</taxon>
        <taxon>Pseudomonadati</taxon>
        <taxon>Pseudomonadota</taxon>
        <taxon>Betaproteobacteria</taxon>
        <taxon>Burkholderiales</taxon>
        <taxon>Burkholderiaceae</taxon>
        <taxon>Ralstonia</taxon>
    </lineage>
</organism>
<evidence type="ECO:0000313" key="1">
    <source>
        <dbReference type="EMBL" id="ANJ75996.1"/>
    </source>
</evidence>
<accession>A0A192A6W3</accession>
<dbReference type="RefSeq" id="WP_064808927.1">
    <property type="nucleotide sequence ID" value="NZ_CP016023.1"/>
</dbReference>
<protein>
    <submittedName>
        <fullName evidence="1">Uncharacterized protein</fullName>
    </submittedName>
</protein>
<dbReference type="GeneID" id="61529589"/>